<feature type="domain" description="Flagellar basal body rod protein N-terminal" evidence="5">
    <location>
        <begin position="9"/>
        <end position="37"/>
    </location>
</feature>
<dbReference type="EMBL" id="JAEKPD010000001">
    <property type="protein sequence ID" value="MBJ3761475.1"/>
    <property type="molecule type" value="Genomic_DNA"/>
</dbReference>
<comment type="subcellular location">
    <subcellularLocation>
        <location evidence="1 4">Bacterial flagellum basal body</location>
    </subcellularLocation>
</comment>
<dbReference type="GO" id="GO:0071978">
    <property type="term" value="P:bacterial-type flagellum-dependent swarming motility"/>
    <property type="evidence" value="ECO:0007669"/>
    <property type="project" value="TreeGrafter"/>
</dbReference>
<keyword evidence="7" id="KW-0969">Cilium</keyword>
<dbReference type="InterPro" id="IPR037058">
    <property type="entry name" value="Falgellar_hook_FlgE_sf"/>
</dbReference>
<dbReference type="GO" id="GO:0009425">
    <property type="term" value="C:bacterial-type flagellum basal body"/>
    <property type="evidence" value="ECO:0007669"/>
    <property type="project" value="UniProtKB-SubCell"/>
</dbReference>
<dbReference type="Proteomes" id="UP000642488">
    <property type="component" value="Unassembled WGS sequence"/>
</dbReference>
<proteinExistence type="inferred from homology"/>
<comment type="caution">
    <text evidence="7">The sequence shown here is derived from an EMBL/GenBank/DDBJ whole genome shotgun (WGS) entry which is preliminary data.</text>
</comment>
<dbReference type="AlphaFoldDB" id="A0A934MBG1"/>
<evidence type="ECO:0000256" key="2">
    <source>
        <dbReference type="ARBA" id="ARBA00009677"/>
    </source>
</evidence>
<keyword evidence="8" id="KW-1185">Reference proteome</keyword>
<gene>
    <name evidence="7" type="ORF">ILP92_01750</name>
</gene>
<evidence type="ECO:0000256" key="1">
    <source>
        <dbReference type="ARBA" id="ARBA00004117"/>
    </source>
</evidence>
<keyword evidence="3 4" id="KW-0975">Bacterial flagellum</keyword>
<organism evidence="7 8">
    <name type="scientific">Palleronia pontilimi</name>
    <dbReference type="NCBI Taxonomy" id="1964209"/>
    <lineage>
        <taxon>Bacteria</taxon>
        <taxon>Pseudomonadati</taxon>
        <taxon>Pseudomonadota</taxon>
        <taxon>Alphaproteobacteria</taxon>
        <taxon>Rhodobacterales</taxon>
        <taxon>Roseobacteraceae</taxon>
        <taxon>Palleronia</taxon>
    </lineage>
</organism>
<dbReference type="InterPro" id="IPR019776">
    <property type="entry name" value="Flagellar_basal_body_rod_CS"/>
</dbReference>
<evidence type="ECO:0000313" key="7">
    <source>
        <dbReference type="EMBL" id="MBJ3761475.1"/>
    </source>
</evidence>
<sequence length="433" mass="45318">MTISSSLAAGVSGLNANAQRLASISDNIANSSTFGYKRTFTDFHSMVVDSGSAGRYTAGGVRTTTERYIDEAGQLQGSTNPTDIAINGRGFMPVTNEASIDLASNYPLALMTTGSFRPDSEGYLTDAVGNVLLGWPATQDGSFPSFPRDSADGLEPVNIFHNQYSANPTSEMTVFVNLPSGESEAGSSGDPYDMTLEYFGNLGQTESLNITFTPTVPATGASNQWTMSITDSASAGAVIAEYELDFNTGAVGGGTLAAVTALTGAAYDPADGTVDLTVGGNTISLEIGRLNDASAITQLDSTFAPSYLAKNGSTVGNLLGVEIDGGGIVRAVYDSGFTRSIYQVPVIDLPNPNGLKALDGQIYQVTVESGDMFLWDAGQGPAGETVGYSREASTTDVANELTQLIQTQRAYSSNAKIIQTVDEMLQETTNLKR</sequence>
<evidence type="ECO:0000256" key="4">
    <source>
        <dbReference type="RuleBase" id="RU362116"/>
    </source>
</evidence>
<name>A0A934MBG1_9RHOB</name>
<comment type="function">
    <text evidence="4">A flexible structure which links the flagellar filament to the drive apparatus in the basal body.</text>
</comment>
<dbReference type="NCBIfam" id="TIGR03506">
    <property type="entry name" value="FlgEFG_subfam"/>
    <property type="match status" value="1"/>
</dbReference>
<dbReference type="PROSITE" id="PS00588">
    <property type="entry name" value="FLAGELLA_BB_ROD"/>
    <property type="match status" value="1"/>
</dbReference>
<evidence type="ECO:0000259" key="6">
    <source>
        <dbReference type="Pfam" id="PF06429"/>
    </source>
</evidence>
<dbReference type="PANTHER" id="PTHR30435:SF1">
    <property type="entry name" value="FLAGELLAR HOOK PROTEIN FLGE"/>
    <property type="match status" value="1"/>
</dbReference>
<feature type="domain" description="Flagellar basal-body/hook protein C-terminal" evidence="6">
    <location>
        <begin position="391"/>
        <end position="431"/>
    </location>
</feature>
<accession>A0A934MBG1</accession>
<dbReference type="PANTHER" id="PTHR30435">
    <property type="entry name" value="FLAGELLAR PROTEIN"/>
    <property type="match status" value="1"/>
</dbReference>
<dbReference type="RefSeq" id="WP_198914635.1">
    <property type="nucleotide sequence ID" value="NZ_JAEKPD010000001.1"/>
</dbReference>
<dbReference type="GO" id="GO:0009424">
    <property type="term" value="C:bacterial-type flagellum hook"/>
    <property type="evidence" value="ECO:0007669"/>
    <property type="project" value="TreeGrafter"/>
</dbReference>
<dbReference type="InterPro" id="IPR037925">
    <property type="entry name" value="FlgE/F/G-like"/>
</dbReference>
<reference evidence="7" key="1">
    <citation type="submission" date="2020-12" db="EMBL/GenBank/DDBJ databases">
        <title>Bacterial taxonomy.</title>
        <authorList>
            <person name="Pan X."/>
        </authorList>
    </citation>
    <scope>NUCLEOTIDE SEQUENCE</scope>
    <source>
        <strain evidence="7">KCTC 52957</strain>
    </source>
</reference>
<keyword evidence="7" id="KW-0282">Flagellum</keyword>
<dbReference type="SUPFAM" id="SSF117143">
    <property type="entry name" value="Flagellar hook protein flgE"/>
    <property type="match status" value="1"/>
</dbReference>
<dbReference type="Pfam" id="PF00460">
    <property type="entry name" value="Flg_bb_rod"/>
    <property type="match status" value="1"/>
</dbReference>
<comment type="similarity">
    <text evidence="2 4">Belongs to the flagella basal body rod proteins family.</text>
</comment>
<protein>
    <recommendedName>
        <fullName evidence="4">Flagellar hook protein FlgE</fullName>
    </recommendedName>
</protein>
<evidence type="ECO:0000256" key="3">
    <source>
        <dbReference type="ARBA" id="ARBA00023143"/>
    </source>
</evidence>
<dbReference type="InterPro" id="IPR001444">
    <property type="entry name" value="Flag_bb_rod_N"/>
</dbReference>
<evidence type="ECO:0000313" key="8">
    <source>
        <dbReference type="Proteomes" id="UP000642488"/>
    </source>
</evidence>
<dbReference type="InterPro" id="IPR010930">
    <property type="entry name" value="Flg_bb/hook_C_dom"/>
</dbReference>
<evidence type="ECO:0000259" key="5">
    <source>
        <dbReference type="Pfam" id="PF00460"/>
    </source>
</evidence>
<dbReference type="Gene3D" id="2.60.98.20">
    <property type="entry name" value="Flagellar hook protein FlgE"/>
    <property type="match status" value="1"/>
</dbReference>
<keyword evidence="7" id="KW-0966">Cell projection</keyword>
<dbReference type="Pfam" id="PF06429">
    <property type="entry name" value="Flg_bbr_C"/>
    <property type="match status" value="1"/>
</dbReference>
<dbReference type="GO" id="GO:0005829">
    <property type="term" value="C:cytosol"/>
    <property type="evidence" value="ECO:0007669"/>
    <property type="project" value="TreeGrafter"/>
</dbReference>
<dbReference type="InterPro" id="IPR020013">
    <property type="entry name" value="Flagellar_FlgE/F/G"/>
</dbReference>